<keyword evidence="3" id="KW-0238">DNA-binding</keyword>
<evidence type="ECO:0000256" key="1">
    <source>
        <dbReference type="ARBA" id="ARBA00009437"/>
    </source>
</evidence>
<dbReference type="InterPro" id="IPR000847">
    <property type="entry name" value="LysR_HTH_N"/>
</dbReference>
<dbReference type="GO" id="GO:0006351">
    <property type="term" value="P:DNA-templated transcription"/>
    <property type="evidence" value="ECO:0007669"/>
    <property type="project" value="TreeGrafter"/>
</dbReference>
<dbReference type="PANTHER" id="PTHR30537:SF26">
    <property type="entry name" value="GLYCINE CLEAVAGE SYSTEM TRANSCRIPTIONAL ACTIVATOR"/>
    <property type="match status" value="1"/>
</dbReference>
<dbReference type="PRINTS" id="PR00039">
    <property type="entry name" value="HTHLYSR"/>
</dbReference>
<dbReference type="GO" id="GO:0003700">
    <property type="term" value="F:DNA-binding transcription factor activity"/>
    <property type="evidence" value="ECO:0007669"/>
    <property type="project" value="InterPro"/>
</dbReference>
<evidence type="ECO:0000256" key="3">
    <source>
        <dbReference type="ARBA" id="ARBA00023125"/>
    </source>
</evidence>
<evidence type="ECO:0000313" key="7">
    <source>
        <dbReference type="Proteomes" id="UP000628017"/>
    </source>
</evidence>
<evidence type="ECO:0000256" key="4">
    <source>
        <dbReference type="ARBA" id="ARBA00023163"/>
    </source>
</evidence>
<dbReference type="PANTHER" id="PTHR30537">
    <property type="entry name" value="HTH-TYPE TRANSCRIPTIONAL REGULATOR"/>
    <property type="match status" value="1"/>
</dbReference>
<dbReference type="SUPFAM" id="SSF53850">
    <property type="entry name" value="Periplasmic binding protein-like II"/>
    <property type="match status" value="1"/>
</dbReference>
<dbReference type="Pfam" id="PF03466">
    <property type="entry name" value="LysR_substrate"/>
    <property type="match status" value="1"/>
</dbReference>
<comment type="similarity">
    <text evidence="1">Belongs to the LysR transcriptional regulatory family.</text>
</comment>
<accession>A0A916QYE3</accession>
<dbReference type="Proteomes" id="UP000628017">
    <property type="component" value="Unassembled WGS sequence"/>
</dbReference>
<feature type="domain" description="HTH lysR-type" evidence="5">
    <location>
        <begin position="9"/>
        <end position="66"/>
    </location>
</feature>
<dbReference type="InterPro" id="IPR036390">
    <property type="entry name" value="WH_DNA-bd_sf"/>
</dbReference>
<protein>
    <submittedName>
        <fullName evidence="6">LysR family transcriptional regulator</fullName>
    </submittedName>
</protein>
<keyword evidence="4" id="KW-0804">Transcription</keyword>
<sequence>MRSKPYDMPPLTMLRAFEAASRRGAFNEAAAELNVTPGAVSHQVKALEKWLGLALFTRGHRAVTLTDDGERLFAVLSHSFRDIAAITASLRNQADAPKVEIATTTAVSSLWLTPRIISFWREFESIQINQQISDRLLQRPIHADLAIEYRLTPPREPEHTRLFGDELVPVCTPALAERLQDATLEDLAREPLINMDARNENWTTWAVWFDMMKYHGPIAPARRVNNYSIAIQLAQEGAGLALGWRKLTAPLLDQGKLVTLDDHSCAAPGAFYLIAANPAMPDATRTLYDWMRERHMS</sequence>
<dbReference type="Gene3D" id="3.40.190.10">
    <property type="entry name" value="Periplasmic binding protein-like II"/>
    <property type="match status" value="2"/>
</dbReference>
<dbReference type="RefSeq" id="WP_188675060.1">
    <property type="nucleotide sequence ID" value="NZ_BMKA01000003.1"/>
</dbReference>
<gene>
    <name evidence="6" type="ORF">GCM10011498_22470</name>
</gene>
<proteinExistence type="inferred from homology"/>
<evidence type="ECO:0000259" key="5">
    <source>
        <dbReference type="PROSITE" id="PS50931"/>
    </source>
</evidence>
<dbReference type="EMBL" id="BMKA01000003">
    <property type="protein sequence ID" value="GGA21276.1"/>
    <property type="molecule type" value="Genomic_DNA"/>
</dbReference>
<dbReference type="Gene3D" id="1.10.10.10">
    <property type="entry name" value="Winged helix-like DNA-binding domain superfamily/Winged helix DNA-binding domain"/>
    <property type="match status" value="1"/>
</dbReference>
<dbReference type="Pfam" id="PF00126">
    <property type="entry name" value="HTH_1"/>
    <property type="match status" value="1"/>
</dbReference>
<keyword evidence="7" id="KW-1185">Reference proteome</keyword>
<comment type="caution">
    <text evidence="6">The sequence shown here is derived from an EMBL/GenBank/DDBJ whole genome shotgun (WGS) entry which is preliminary data.</text>
</comment>
<dbReference type="GO" id="GO:0043565">
    <property type="term" value="F:sequence-specific DNA binding"/>
    <property type="evidence" value="ECO:0007669"/>
    <property type="project" value="TreeGrafter"/>
</dbReference>
<evidence type="ECO:0000313" key="6">
    <source>
        <dbReference type="EMBL" id="GGA21276.1"/>
    </source>
</evidence>
<dbReference type="InterPro" id="IPR058163">
    <property type="entry name" value="LysR-type_TF_proteobact-type"/>
</dbReference>
<organism evidence="6 7">
    <name type="scientific">Neptunicoccus cionae</name>
    <dbReference type="NCBI Taxonomy" id="2035344"/>
    <lineage>
        <taxon>Bacteria</taxon>
        <taxon>Pseudomonadati</taxon>
        <taxon>Pseudomonadota</taxon>
        <taxon>Alphaproteobacteria</taxon>
        <taxon>Rhodobacterales</taxon>
        <taxon>Paracoccaceae</taxon>
        <taxon>Neptunicoccus</taxon>
    </lineage>
</organism>
<dbReference type="PROSITE" id="PS50931">
    <property type="entry name" value="HTH_LYSR"/>
    <property type="match status" value="1"/>
</dbReference>
<evidence type="ECO:0000256" key="2">
    <source>
        <dbReference type="ARBA" id="ARBA00023015"/>
    </source>
</evidence>
<name>A0A916QYE3_9RHOB</name>
<keyword evidence="2" id="KW-0805">Transcription regulation</keyword>
<dbReference type="SUPFAM" id="SSF46785">
    <property type="entry name" value="Winged helix' DNA-binding domain"/>
    <property type="match status" value="1"/>
</dbReference>
<dbReference type="InterPro" id="IPR005119">
    <property type="entry name" value="LysR_subst-bd"/>
</dbReference>
<dbReference type="AlphaFoldDB" id="A0A916QYE3"/>
<reference evidence="6" key="1">
    <citation type="journal article" date="2014" name="Int. J. Syst. Evol. Microbiol.">
        <title>Complete genome sequence of Corynebacterium casei LMG S-19264T (=DSM 44701T), isolated from a smear-ripened cheese.</title>
        <authorList>
            <consortium name="US DOE Joint Genome Institute (JGI-PGF)"/>
            <person name="Walter F."/>
            <person name="Albersmeier A."/>
            <person name="Kalinowski J."/>
            <person name="Ruckert C."/>
        </authorList>
    </citation>
    <scope>NUCLEOTIDE SEQUENCE</scope>
    <source>
        <strain evidence="6">CGMCC 1.15880</strain>
    </source>
</reference>
<dbReference type="FunFam" id="1.10.10.10:FF:000038">
    <property type="entry name" value="Glycine cleavage system transcriptional activator"/>
    <property type="match status" value="1"/>
</dbReference>
<dbReference type="InterPro" id="IPR036388">
    <property type="entry name" value="WH-like_DNA-bd_sf"/>
</dbReference>
<reference evidence="6" key="2">
    <citation type="submission" date="2020-09" db="EMBL/GenBank/DDBJ databases">
        <authorList>
            <person name="Sun Q."/>
            <person name="Zhou Y."/>
        </authorList>
    </citation>
    <scope>NUCLEOTIDE SEQUENCE</scope>
    <source>
        <strain evidence="6">CGMCC 1.15880</strain>
    </source>
</reference>